<reference evidence="2" key="1">
    <citation type="submission" date="2023-02" db="EMBL/GenBank/DDBJ databases">
        <title>Genome of toxic invasive species Heracleum sosnowskyi carries increased number of genes despite the absence of recent whole-genome duplications.</title>
        <authorList>
            <person name="Schelkunov M."/>
            <person name="Shtratnikova V."/>
            <person name="Makarenko M."/>
            <person name="Klepikova A."/>
            <person name="Omelchenko D."/>
            <person name="Novikova G."/>
            <person name="Obukhova E."/>
            <person name="Bogdanov V."/>
            <person name="Penin A."/>
            <person name="Logacheva M."/>
        </authorList>
    </citation>
    <scope>NUCLEOTIDE SEQUENCE</scope>
    <source>
        <strain evidence="2">Hsosn_3</strain>
        <tissue evidence="2">Leaf</tissue>
    </source>
</reference>
<feature type="region of interest" description="Disordered" evidence="1">
    <location>
        <begin position="71"/>
        <end position="105"/>
    </location>
</feature>
<reference evidence="2" key="2">
    <citation type="submission" date="2023-05" db="EMBL/GenBank/DDBJ databases">
        <authorList>
            <person name="Schelkunov M.I."/>
        </authorList>
    </citation>
    <scope>NUCLEOTIDE SEQUENCE</scope>
    <source>
        <strain evidence="2">Hsosn_3</strain>
        <tissue evidence="2">Leaf</tissue>
    </source>
</reference>
<evidence type="ECO:0000256" key="1">
    <source>
        <dbReference type="SAM" id="MobiDB-lite"/>
    </source>
</evidence>
<gene>
    <name evidence="2" type="ORF">POM88_006972</name>
</gene>
<dbReference type="EMBL" id="JAUIZM010000002">
    <property type="protein sequence ID" value="KAK1397109.1"/>
    <property type="molecule type" value="Genomic_DNA"/>
</dbReference>
<proteinExistence type="predicted"/>
<dbReference type="Proteomes" id="UP001237642">
    <property type="component" value="Unassembled WGS sequence"/>
</dbReference>
<accession>A0AAD8J582</accession>
<dbReference type="AlphaFoldDB" id="A0AAD8J582"/>
<evidence type="ECO:0000313" key="2">
    <source>
        <dbReference type="EMBL" id="KAK1397109.1"/>
    </source>
</evidence>
<organism evidence="2 3">
    <name type="scientific">Heracleum sosnowskyi</name>
    <dbReference type="NCBI Taxonomy" id="360622"/>
    <lineage>
        <taxon>Eukaryota</taxon>
        <taxon>Viridiplantae</taxon>
        <taxon>Streptophyta</taxon>
        <taxon>Embryophyta</taxon>
        <taxon>Tracheophyta</taxon>
        <taxon>Spermatophyta</taxon>
        <taxon>Magnoliopsida</taxon>
        <taxon>eudicotyledons</taxon>
        <taxon>Gunneridae</taxon>
        <taxon>Pentapetalae</taxon>
        <taxon>asterids</taxon>
        <taxon>campanulids</taxon>
        <taxon>Apiales</taxon>
        <taxon>Apiaceae</taxon>
        <taxon>Apioideae</taxon>
        <taxon>apioid superclade</taxon>
        <taxon>Tordylieae</taxon>
        <taxon>Tordyliinae</taxon>
        <taxon>Heracleum</taxon>
    </lineage>
</organism>
<sequence length="183" mass="21239">MKKTDTLAAGSGNNGGWKKRKAEQEYDVKDKYPRMTRDSDSAPRKSVPSTKFTEYARLNAPRSQILYDIEKDRDFRWPKPLRGDPEKRDKNKYCRYHKDSGHDTDDCRQLKDEIEFLIRKGKLNKFTKDEDRNPPRRDYDRRDGDRDQGRNPPTRGPVINMISGGPTAAGATRNSRKAYAREG</sequence>
<feature type="region of interest" description="Disordered" evidence="1">
    <location>
        <begin position="122"/>
        <end position="183"/>
    </location>
</feature>
<feature type="compositionally biased region" description="Basic residues" evidence="1">
    <location>
        <begin position="174"/>
        <end position="183"/>
    </location>
</feature>
<protein>
    <submittedName>
        <fullName evidence="2">Uncharacterized protein</fullName>
    </submittedName>
</protein>
<keyword evidence="3" id="KW-1185">Reference proteome</keyword>
<feature type="compositionally biased region" description="Basic and acidic residues" evidence="1">
    <location>
        <begin position="22"/>
        <end position="43"/>
    </location>
</feature>
<name>A0AAD8J582_9APIA</name>
<evidence type="ECO:0000313" key="3">
    <source>
        <dbReference type="Proteomes" id="UP001237642"/>
    </source>
</evidence>
<feature type="region of interest" description="Disordered" evidence="1">
    <location>
        <begin position="1"/>
        <end position="55"/>
    </location>
</feature>
<comment type="caution">
    <text evidence="2">The sequence shown here is derived from an EMBL/GenBank/DDBJ whole genome shotgun (WGS) entry which is preliminary data.</text>
</comment>
<feature type="compositionally biased region" description="Basic and acidic residues" evidence="1">
    <location>
        <begin position="126"/>
        <end position="149"/>
    </location>
</feature>